<dbReference type="RefSeq" id="XP_004335641.1">
    <property type="nucleotide sequence ID" value="XM_004335593.1"/>
</dbReference>
<evidence type="ECO:0000313" key="4">
    <source>
        <dbReference type="EMBL" id="ELR13628.1"/>
    </source>
</evidence>
<dbReference type="InterPro" id="IPR038661">
    <property type="entry name" value="Ribosomal_eL33_sf"/>
</dbReference>
<sequence length="108" mass="12290">MGRQPVRLYTKGTFVGFQRGHRTQNPDVALVAIEGVQQKEDTEFYLGKRIAFVYRGHKKKQGTKIRVIWGRIARPHGNSGLVRARFVNNLPPQAMGATLRVMLYPSRV</sequence>
<dbReference type="HAMAP" id="MF_00573">
    <property type="entry name" value="Ribosomal_eL33"/>
    <property type="match status" value="1"/>
</dbReference>
<keyword evidence="2 4" id="KW-0689">Ribosomal protein</keyword>
<dbReference type="KEGG" id="acan:ACA1_038130"/>
<dbReference type="GO" id="GO:0005840">
    <property type="term" value="C:ribosome"/>
    <property type="evidence" value="ECO:0007669"/>
    <property type="project" value="UniProtKB-KW"/>
</dbReference>
<reference evidence="4 5" key="1">
    <citation type="journal article" date="2013" name="Genome Biol.">
        <title>Genome of Acanthamoeba castellanii highlights extensive lateral gene transfer and early evolution of tyrosine kinase signaling.</title>
        <authorList>
            <person name="Clarke M."/>
            <person name="Lohan A.J."/>
            <person name="Liu B."/>
            <person name="Lagkouvardos I."/>
            <person name="Roy S."/>
            <person name="Zafar N."/>
            <person name="Bertelli C."/>
            <person name="Schilde C."/>
            <person name="Kianianmomeni A."/>
            <person name="Burglin T.R."/>
            <person name="Frech C."/>
            <person name="Turcotte B."/>
            <person name="Kopec K.O."/>
            <person name="Synnott J.M."/>
            <person name="Choo C."/>
            <person name="Paponov I."/>
            <person name="Finkler A."/>
            <person name="Soon Heng Tan C."/>
            <person name="Hutchins A.P."/>
            <person name="Weinmeier T."/>
            <person name="Rattei T."/>
            <person name="Chu J.S."/>
            <person name="Gimenez G."/>
            <person name="Irimia M."/>
            <person name="Rigden D.J."/>
            <person name="Fitzpatrick D.A."/>
            <person name="Lorenzo-Morales J."/>
            <person name="Bateman A."/>
            <person name="Chiu C.H."/>
            <person name="Tang P."/>
            <person name="Hegemann P."/>
            <person name="Fromm H."/>
            <person name="Raoult D."/>
            <person name="Greub G."/>
            <person name="Miranda-Saavedra D."/>
            <person name="Chen N."/>
            <person name="Nash P."/>
            <person name="Ginger M.L."/>
            <person name="Horn M."/>
            <person name="Schaap P."/>
            <person name="Caler L."/>
            <person name="Loftus B."/>
        </authorList>
    </citation>
    <scope>NUCLEOTIDE SEQUENCE [LARGE SCALE GENOMIC DNA]</scope>
    <source>
        <strain evidence="4 5">Neff</strain>
    </source>
</reference>
<dbReference type="AlphaFoldDB" id="L8GLP8"/>
<dbReference type="PANTHER" id="PTHR10902">
    <property type="entry name" value="60S RIBOSOMAL PROTEIN L35A"/>
    <property type="match status" value="1"/>
</dbReference>
<evidence type="ECO:0000313" key="5">
    <source>
        <dbReference type="Proteomes" id="UP000011083"/>
    </source>
</evidence>
<dbReference type="SUPFAM" id="SSF50447">
    <property type="entry name" value="Translation proteins"/>
    <property type="match status" value="1"/>
</dbReference>
<dbReference type="GO" id="GO:1990904">
    <property type="term" value="C:ribonucleoprotein complex"/>
    <property type="evidence" value="ECO:0007669"/>
    <property type="project" value="UniProtKB-KW"/>
</dbReference>
<dbReference type="InterPro" id="IPR009000">
    <property type="entry name" value="Transl_B-barrel_sf"/>
</dbReference>
<organism evidence="4 5">
    <name type="scientific">Acanthamoeba castellanii (strain ATCC 30010 / Neff)</name>
    <dbReference type="NCBI Taxonomy" id="1257118"/>
    <lineage>
        <taxon>Eukaryota</taxon>
        <taxon>Amoebozoa</taxon>
        <taxon>Discosea</taxon>
        <taxon>Longamoebia</taxon>
        <taxon>Centramoebida</taxon>
        <taxon>Acanthamoebidae</taxon>
        <taxon>Acanthamoeba</taxon>
    </lineage>
</organism>
<keyword evidence="5" id="KW-1185">Reference proteome</keyword>
<comment type="similarity">
    <text evidence="1">Belongs to the eukaryotic ribosomal protein eL33 family.</text>
</comment>
<evidence type="ECO:0000256" key="3">
    <source>
        <dbReference type="ARBA" id="ARBA00023274"/>
    </source>
</evidence>
<accession>L8GLP8</accession>
<protein>
    <submittedName>
        <fullName evidence="4">Ribosomal protein L35Ae, putative</fullName>
    </submittedName>
</protein>
<dbReference type="Gene3D" id="2.40.10.190">
    <property type="entry name" value="translation elongation factor selb, chain A, domain 4"/>
    <property type="match status" value="1"/>
</dbReference>
<dbReference type="InterPro" id="IPR001780">
    <property type="entry name" value="Ribosomal_eL33"/>
</dbReference>
<dbReference type="STRING" id="1257118.L8GLP8"/>
<dbReference type="VEuPathDB" id="AmoebaDB:ACA1_038130"/>
<dbReference type="GeneID" id="14914218"/>
<dbReference type="FunFam" id="2.40.10.190:FF:000001">
    <property type="entry name" value="60S ribosomal protein L35a"/>
    <property type="match status" value="1"/>
</dbReference>
<keyword evidence="3" id="KW-0687">Ribonucleoprotein</keyword>
<evidence type="ECO:0000256" key="2">
    <source>
        <dbReference type="ARBA" id="ARBA00022980"/>
    </source>
</evidence>
<name>L8GLP8_ACACF</name>
<dbReference type="OrthoDB" id="1166329at2759"/>
<dbReference type="GO" id="GO:0003735">
    <property type="term" value="F:structural constituent of ribosome"/>
    <property type="evidence" value="ECO:0007669"/>
    <property type="project" value="InterPro"/>
</dbReference>
<dbReference type="Proteomes" id="UP000011083">
    <property type="component" value="Unassembled WGS sequence"/>
</dbReference>
<dbReference type="Pfam" id="PF01247">
    <property type="entry name" value="Ribosomal_L35Ae"/>
    <property type="match status" value="1"/>
</dbReference>
<evidence type="ECO:0000256" key="1">
    <source>
        <dbReference type="ARBA" id="ARBA00009269"/>
    </source>
</evidence>
<dbReference type="GO" id="GO:0006412">
    <property type="term" value="P:translation"/>
    <property type="evidence" value="ECO:0007669"/>
    <property type="project" value="InterPro"/>
</dbReference>
<gene>
    <name evidence="4" type="ORF">ACA1_038130</name>
</gene>
<proteinExistence type="inferred from homology"/>
<dbReference type="EMBL" id="KB008087">
    <property type="protein sequence ID" value="ELR13628.1"/>
    <property type="molecule type" value="Genomic_DNA"/>
</dbReference>
<dbReference type="OMA" id="YRTNKHH"/>